<dbReference type="GO" id="GO:0006747">
    <property type="term" value="P:FAD biosynthetic process"/>
    <property type="evidence" value="ECO:0007669"/>
    <property type="project" value="UniProtKB-UniRule"/>
</dbReference>
<evidence type="ECO:0000256" key="15">
    <source>
        <dbReference type="PIRNR" id="PIRNR004491"/>
    </source>
</evidence>
<proteinExistence type="inferred from homology"/>
<evidence type="ECO:0000256" key="4">
    <source>
        <dbReference type="ARBA" id="ARBA00022630"/>
    </source>
</evidence>
<keyword evidence="5 15" id="KW-0288">FMN</keyword>
<evidence type="ECO:0000256" key="13">
    <source>
        <dbReference type="ARBA" id="ARBA00047880"/>
    </source>
</evidence>
<evidence type="ECO:0000256" key="5">
    <source>
        <dbReference type="ARBA" id="ARBA00022643"/>
    </source>
</evidence>
<evidence type="ECO:0000259" key="16">
    <source>
        <dbReference type="SMART" id="SM00904"/>
    </source>
</evidence>
<evidence type="ECO:0000313" key="17">
    <source>
        <dbReference type="EMBL" id="MCX2718862.1"/>
    </source>
</evidence>
<dbReference type="InterPro" id="IPR015865">
    <property type="entry name" value="Riboflavin_kinase_bac/euk"/>
</dbReference>
<keyword evidence="18" id="KW-1185">Reference proteome</keyword>
<evidence type="ECO:0000256" key="7">
    <source>
        <dbReference type="ARBA" id="ARBA00022695"/>
    </source>
</evidence>
<comment type="catalytic activity">
    <reaction evidence="14 15">
        <text>FMN + ATP + H(+) = FAD + diphosphate</text>
        <dbReference type="Rhea" id="RHEA:17237"/>
        <dbReference type="ChEBI" id="CHEBI:15378"/>
        <dbReference type="ChEBI" id="CHEBI:30616"/>
        <dbReference type="ChEBI" id="CHEBI:33019"/>
        <dbReference type="ChEBI" id="CHEBI:57692"/>
        <dbReference type="ChEBI" id="CHEBI:58210"/>
        <dbReference type="EC" id="2.7.7.2"/>
    </reaction>
</comment>
<organism evidence="17 18">
    <name type="scientific">Lentiprolixibacter aurantiacus</name>
    <dbReference type="NCBI Taxonomy" id="2993939"/>
    <lineage>
        <taxon>Bacteria</taxon>
        <taxon>Pseudomonadati</taxon>
        <taxon>Bacteroidota</taxon>
        <taxon>Flavobacteriia</taxon>
        <taxon>Flavobacteriales</taxon>
        <taxon>Flavobacteriaceae</taxon>
        <taxon>Lentiprolixibacter</taxon>
    </lineage>
</organism>
<evidence type="ECO:0000313" key="18">
    <source>
        <dbReference type="Proteomes" id="UP001207116"/>
    </source>
</evidence>
<keyword evidence="8 15" id="KW-0547">Nucleotide-binding</keyword>
<evidence type="ECO:0000256" key="1">
    <source>
        <dbReference type="ARBA" id="ARBA00002121"/>
    </source>
</evidence>
<comment type="similarity">
    <text evidence="15">Belongs to the ribF family.</text>
</comment>
<dbReference type="EC" id="2.7.7.2" evidence="15"/>
<dbReference type="InterPro" id="IPR015864">
    <property type="entry name" value="FAD_synthase"/>
</dbReference>
<dbReference type="GO" id="GO:0003919">
    <property type="term" value="F:FMN adenylyltransferase activity"/>
    <property type="evidence" value="ECO:0007669"/>
    <property type="project" value="UniProtKB-UniRule"/>
</dbReference>
<dbReference type="NCBIfam" id="NF004160">
    <property type="entry name" value="PRK05627.1-3"/>
    <property type="match status" value="1"/>
</dbReference>
<dbReference type="NCBIfam" id="NF004162">
    <property type="entry name" value="PRK05627.1-5"/>
    <property type="match status" value="1"/>
</dbReference>
<dbReference type="SMART" id="SM00904">
    <property type="entry name" value="Flavokinase"/>
    <property type="match status" value="1"/>
</dbReference>
<protein>
    <recommendedName>
        <fullName evidence="15">Riboflavin biosynthesis protein</fullName>
    </recommendedName>
    <domain>
        <recommendedName>
            <fullName evidence="15">Riboflavin kinase</fullName>
            <ecNumber evidence="15">2.7.1.26</ecNumber>
        </recommendedName>
        <alternativeName>
            <fullName evidence="15">Flavokinase</fullName>
        </alternativeName>
    </domain>
    <domain>
        <recommendedName>
            <fullName evidence="15">FMN adenylyltransferase</fullName>
            <ecNumber evidence="15">2.7.7.2</ecNumber>
        </recommendedName>
        <alternativeName>
            <fullName evidence="15">FAD pyrophosphorylase</fullName>
        </alternativeName>
        <alternativeName>
            <fullName evidence="15">FAD synthase</fullName>
        </alternativeName>
    </domain>
</protein>
<dbReference type="EMBL" id="JAPFQP010000001">
    <property type="protein sequence ID" value="MCX2718862.1"/>
    <property type="molecule type" value="Genomic_DNA"/>
</dbReference>
<comment type="pathway">
    <text evidence="2 15">Cofactor biosynthesis; FAD biosynthesis; FAD from FMN: step 1/1.</text>
</comment>
<evidence type="ECO:0000256" key="14">
    <source>
        <dbReference type="ARBA" id="ARBA00049494"/>
    </source>
</evidence>
<dbReference type="Gene3D" id="2.40.30.30">
    <property type="entry name" value="Riboflavin kinase-like"/>
    <property type="match status" value="1"/>
</dbReference>
<evidence type="ECO:0000256" key="10">
    <source>
        <dbReference type="ARBA" id="ARBA00022827"/>
    </source>
</evidence>
<keyword evidence="11 15" id="KW-0067">ATP-binding</keyword>
<keyword evidence="7 15" id="KW-0548">Nucleotidyltransferase</keyword>
<dbReference type="InterPro" id="IPR002606">
    <property type="entry name" value="Riboflavin_kinase_bac"/>
</dbReference>
<dbReference type="GO" id="GO:0005524">
    <property type="term" value="F:ATP binding"/>
    <property type="evidence" value="ECO:0007669"/>
    <property type="project" value="UniProtKB-UniRule"/>
</dbReference>
<dbReference type="Pfam" id="PF01687">
    <property type="entry name" value="Flavokinase"/>
    <property type="match status" value="1"/>
</dbReference>
<dbReference type="AlphaFoldDB" id="A0AAE3SNV4"/>
<keyword evidence="4 15" id="KW-0285">Flavoprotein</keyword>
<dbReference type="Proteomes" id="UP001207116">
    <property type="component" value="Unassembled WGS sequence"/>
</dbReference>
<dbReference type="InterPro" id="IPR014729">
    <property type="entry name" value="Rossmann-like_a/b/a_fold"/>
</dbReference>
<dbReference type="GO" id="GO:0009398">
    <property type="term" value="P:FMN biosynthetic process"/>
    <property type="evidence" value="ECO:0007669"/>
    <property type="project" value="UniProtKB-UniRule"/>
</dbReference>
<dbReference type="Gene3D" id="3.40.50.620">
    <property type="entry name" value="HUPs"/>
    <property type="match status" value="1"/>
</dbReference>
<dbReference type="Pfam" id="PF06574">
    <property type="entry name" value="FAD_syn"/>
    <property type="match status" value="1"/>
</dbReference>
<evidence type="ECO:0000256" key="8">
    <source>
        <dbReference type="ARBA" id="ARBA00022741"/>
    </source>
</evidence>
<reference evidence="17" key="1">
    <citation type="submission" date="2022-11" db="EMBL/GenBank/DDBJ databases">
        <title>The characterization of three novel Bacteroidetes species and genomic analysis of their roles in tidal elemental geochemical cycles.</title>
        <authorList>
            <person name="Ma K.-J."/>
        </authorList>
    </citation>
    <scope>NUCLEOTIDE SEQUENCE</scope>
    <source>
        <strain evidence="17">M415</strain>
    </source>
</reference>
<gene>
    <name evidence="17" type="ORF">OO016_04530</name>
</gene>
<dbReference type="PANTHER" id="PTHR22749:SF6">
    <property type="entry name" value="RIBOFLAVIN KINASE"/>
    <property type="match status" value="1"/>
</dbReference>
<dbReference type="NCBIfam" id="TIGR00083">
    <property type="entry name" value="ribF"/>
    <property type="match status" value="1"/>
</dbReference>
<evidence type="ECO:0000256" key="11">
    <source>
        <dbReference type="ARBA" id="ARBA00022840"/>
    </source>
</evidence>
<dbReference type="InterPro" id="IPR023468">
    <property type="entry name" value="Riboflavin_kinase"/>
</dbReference>
<dbReference type="PANTHER" id="PTHR22749">
    <property type="entry name" value="RIBOFLAVIN KINASE/FMN ADENYLYLTRANSFERASE"/>
    <property type="match status" value="1"/>
</dbReference>
<evidence type="ECO:0000256" key="3">
    <source>
        <dbReference type="ARBA" id="ARBA00005201"/>
    </source>
</evidence>
<sequence>MITVQSISEYDQRKNSVITIGTFDGVHIGHRKILERLINSAKTVGMSATVLTFYPHPRMVLQKDADIKLLNTIEEKAAIMEKIGLDCLIIHPFTREFSRLTATDFVRDILVNQLKAKKIIIGYDHRFGRNRNANIQDLIAFGNTLDFEVEEIPAQEIDEVSVSSTKIRKALEEGNIETANSYLGYPYMLTGTVEKGKGLGRTMDFPTANLHIAENYKLIPKNGVYVIQSKIDGKLVYGMMNIGVNPTVDGSKRSIEIHFLNFKDNLYHKKIQVEILHRLRNEQRFESVEALRQQLKKDRKNALALIS</sequence>
<dbReference type="GO" id="GO:0009231">
    <property type="term" value="P:riboflavin biosynthetic process"/>
    <property type="evidence" value="ECO:0007669"/>
    <property type="project" value="InterPro"/>
</dbReference>
<evidence type="ECO:0000256" key="9">
    <source>
        <dbReference type="ARBA" id="ARBA00022777"/>
    </source>
</evidence>
<evidence type="ECO:0000256" key="12">
    <source>
        <dbReference type="ARBA" id="ARBA00023268"/>
    </source>
</evidence>
<keyword evidence="9 15" id="KW-0418">Kinase</keyword>
<dbReference type="PIRSF" id="PIRSF004491">
    <property type="entry name" value="FAD_Synth"/>
    <property type="match status" value="1"/>
</dbReference>
<dbReference type="SUPFAM" id="SSF82114">
    <property type="entry name" value="Riboflavin kinase-like"/>
    <property type="match status" value="1"/>
</dbReference>
<keyword evidence="12" id="KW-0511">Multifunctional enzyme</keyword>
<dbReference type="FunFam" id="3.40.50.620:FF:000021">
    <property type="entry name" value="Riboflavin biosynthesis protein"/>
    <property type="match status" value="1"/>
</dbReference>
<feature type="domain" description="Riboflavin kinase" evidence="16">
    <location>
        <begin position="182"/>
        <end position="307"/>
    </location>
</feature>
<comment type="caution">
    <text evidence="17">The sequence shown here is derived from an EMBL/GenBank/DDBJ whole genome shotgun (WGS) entry which is preliminary data.</text>
</comment>
<dbReference type="CDD" id="cd02064">
    <property type="entry name" value="FAD_synthetase_N"/>
    <property type="match status" value="1"/>
</dbReference>
<accession>A0AAE3SNV4</accession>
<keyword evidence="6 15" id="KW-0808">Transferase</keyword>
<dbReference type="GO" id="GO:0008531">
    <property type="term" value="F:riboflavin kinase activity"/>
    <property type="evidence" value="ECO:0007669"/>
    <property type="project" value="UniProtKB-UniRule"/>
</dbReference>
<dbReference type="SUPFAM" id="SSF52374">
    <property type="entry name" value="Nucleotidylyl transferase"/>
    <property type="match status" value="1"/>
</dbReference>
<keyword evidence="10 15" id="KW-0274">FAD</keyword>
<dbReference type="EC" id="2.7.1.26" evidence="15"/>
<comment type="function">
    <text evidence="1">Catalyzes the phosphorylation of riboflavin to FMN followed by the adenylation of FMN to FAD.</text>
</comment>
<comment type="catalytic activity">
    <reaction evidence="13 15">
        <text>riboflavin + ATP = FMN + ADP + H(+)</text>
        <dbReference type="Rhea" id="RHEA:14357"/>
        <dbReference type="ChEBI" id="CHEBI:15378"/>
        <dbReference type="ChEBI" id="CHEBI:30616"/>
        <dbReference type="ChEBI" id="CHEBI:57986"/>
        <dbReference type="ChEBI" id="CHEBI:58210"/>
        <dbReference type="ChEBI" id="CHEBI:456216"/>
        <dbReference type="EC" id="2.7.1.26"/>
    </reaction>
</comment>
<dbReference type="RefSeq" id="WP_266011205.1">
    <property type="nucleotide sequence ID" value="NZ_JAPFQP010000001.1"/>
</dbReference>
<comment type="pathway">
    <text evidence="3 15">Cofactor biosynthesis; FMN biosynthesis; FMN from riboflavin (ATP route): step 1/1.</text>
</comment>
<evidence type="ECO:0000256" key="2">
    <source>
        <dbReference type="ARBA" id="ARBA00004726"/>
    </source>
</evidence>
<name>A0AAE3SNV4_9FLAO</name>
<dbReference type="InterPro" id="IPR023465">
    <property type="entry name" value="Riboflavin_kinase_dom_sf"/>
</dbReference>
<evidence type="ECO:0000256" key="6">
    <source>
        <dbReference type="ARBA" id="ARBA00022679"/>
    </source>
</evidence>